<name>A0A931HEU0_9SPHN</name>
<keyword evidence="3" id="KW-1185">Reference proteome</keyword>
<dbReference type="AlphaFoldDB" id="A0A931HEU0"/>
<evidence type="ECO:0000313" key="3">
    <source>
        <dbReference type="Proteomes" id="UP000617634"/>
    </source>
</evidence>
<evidence type="ECO:0000256" key="1">
    <source>
        <dbReference type="SAM" id="SignalP"/>
    </source>
</evidence>
<feature type="chain" id="PRO_5037405172" evidence="1">
    <location>
        <begin position="23"/>
        <end position="77"/>
    </location>
</feature>
<sequence length="77" mass="8051">MKKALALVAAGMAVTLSVPALAAPKGTFDKSSFGKVEAKSFNKSLPKGLLKAYAHANENGRKGIEKAIANQYKSRGC</sequence>
<dbReference type="RefSeq" id="WP_197165082.1">
    <property type="nucleotide sequence ID" value="NZ_JADZGI010000002.1"/>
</dbReference>
<organism evidence="2 3">
    <name type="scientific">Novosphingobium aureum</name>
    <dbReference type="NCBI Taxonomy" id="2792964"/>
    <lineage>
        <taxon>Bacteria</taxon>
        <taxon>Pseudomonadati</taxon>
        <taxon>Pseudomonadota</taxon>
        <taxon>Alphaproteobacteria</taxon>
        <taxon>Sphingomonadales</taxon>
        <taxon>Sphingomonadaceae</taxon>
        <taxon>Novosphingobium</taxon>
    </lineage>
</organism>
<dbReference type="EMBL" id="JADZGI010000002">
    <property type="protein sequence ID" value="MBH0114051.1"/>
    <property type="molecule type" value="Genomic_DNA"/>
</dbReference>
<keyword evidence="1" id="KW-0732">Signal</keyword>
<comment type="caution">
    <text evidence="2">The sequence shown here is derived from an EMBL/GenBank/DDBJ whole genome shotgun (WGS) entry which is preliminary data.</text>
</comment>
<gene>
    <name evidence="2" type="ORF">I5E68_13980</name>
</gene>
<protein>
    <submittedName>
        <fullName evidence="2">Uncharacterized protein</fullName>
    </submittedName>
</protein>
<evidence type="ECO:0000313" key="2">
    <source>
        <dbReference type="EMBL" id="MBH0114051.1"/>
    </source>
</evidence>
<accession>A0A931HEU0</accession>
<proteinExistence type="predicted"/>
<reference evidence="2" key="1">
    <citation type="submission" date="2020-11" db="EMBL/GenBank/DDBJ databases">
        <title>Novosphingobium aureum sp. nov., a marine bacterium isolated from sediment of a salt flat.</title>
        <authorList>
            <person name="Yoo Y."/>
            <person name="Kim J.-J."/>
        </authorList>
    </citation>
    <scope>NUCLEOTIDE SEQUENCE</scope>
    <source>
        <strain evidence="2">YJ-S2-02</strain>
    </source>
</reference>
<dbReference type="Proteomes" id="UP000617634">
    <property type="component" value="Unassembled WGS sequence"/>
</dbReference>
<feature type="signal peptide" evidence="1">
    <location>
        <begin position="1"/>
        <end position="22"/>
    </location>
</feature>